<dbReference type="GO" id="GO:0016787">
    <property type="term" value="F:hydrolase activity"/>
    <property type="evidence" value="ECO:0007669"/>
    <property type="project" value="UniProtKB-KW"/>
</dbReference>
<keyword evidence="1" id="KW-0347">Helicase</keyword>
<evidence type="ECO:0000313" key="1">
    <source>
        <dbReference type="EMBL" id="KAK7451290.1"/>
    </source>
</evidence>
<organism evidence="1 2">
    <name type="scientific">Marasmiellus scandens</name>
    <dbReference type="NCBI Taxonomy" id="2682957"/>
    <lineage>
        <taxon>Eukaryota</taxon>
        <taxon>Fungi</taxon>
        <taxon>Dikarya</taxon>
        <taxon>Basidiomycota</taxon>
        <taxon>Agaricomycotina</taxon>
        <taxon>Agaricomycetes</taxon>
        <taxon>Agaricomycetidae</taxon>
        <taxon>Agaricales</taxon>
        <taxon>Marasmiineae</taxon>
        <taxon>Omphalotaceae</taxon>
        <taxon>Marasmiellus</taxon>
    </lineage>
</organism>
<keyword evidence="1" id="KW-0067">ATP-binding</keyword>
<keyword evidence="1" id="KW-0547">Nucleotide-binding</keyword>
<comment type="caution">
    <text evidence="1">The sequence shown here is derived from an EMBL/GenBank/DDBJ whole genome shotgun (WGS) entry which is preliminary data.</text>
</comment>
<name>A0ABR1J8C0_9AGAR</name>
<keyword evidence="2" id="KW-1185">Reference proteome</keyword>
<gene>
    <name evidence="1" type="primary">PRP22_2</name>
    <name evidence="1" type="ORF">VKT23_012630</name>
</gene>
<dbReference type="EMBL" id="JBANRG010000031">
    <property type="protein sequence ID" value="KAK7451290.1"/>
    <property type="molecule type" value="Genomic_DNA"/>
</dbReference>
<evidence type="ECO:0000313" key="2">
    <source>
        <dbReference type="Proteomes" id="UP001498398"/>
    </source>
</evidence>
<sequence>MVSHWHSGSPAGSARLVWSSEDTIFEERQWELEGISTLTSIMDGLLLYWFPFLRPNKRTLIYMADLRKQAEEGQIIISKVAQLHYFAQCCRLLENKSGFVTAEWVNDEKALKLRRHTLDGTLVKEKTVPVAAAWGELRVFGQKVSICASSGLNNVSGWSQTPDYLRLSDGEDSDSQNLIADQIIEWDTDTDTLRRIAIPNSSPEQHGGEFYFLNEHLIALACVNDDPQGPLLTCFTEESEARSFSPGGTSDELVLIGTSIGLGGSSESSDILVHPSSSRIAVFDKNVLTTDIPDNPRTARLHFIWNLLLEYNIRLLPFALPGSLPAISGNRVLAYLKVNRKYVFYILDFDQERVGAFLDKTPQEREDLCSEMGEAGARVKIVTRRFFAHEPGIGGHCEDSEYPLRQVPPDWQTHLRELADKEKQDPPLLFDEAPSERGRPFGFVQSLLRLGKEISWIERGRMAMTDGAVVSAPEPACDGMVWYFD</sequence>
<keyword evidence="1" id="KW-0378">Hydrolase</keyword>
<dbReference type="EC" id="3.6.4.13" evidence="1"/>
<reference evidence="1 2" key="1">
    <citation type="submission" date="2024-01" db="EMBL/GenBank/DDBJ databases">
        <title>A draft genome for the cacao thread blight pathogen Marasmiellus scandens.</title>
        <authorList>
            <person name="Baruah I.K."/>
            <person name="Leung J."/>
            <person name="Bukari Y."/>
            <person name="Amoako-Attah I."/>
            <person name="Meinhardt L.W."/>
            <person name="Bailey B.A."/>
            <person name="Cohen S.P."/>
        </authorList>
    </citation>
    <scope>NUCLEOTIDE SEQUENCE [LARGE SCALE GENOMIC DNA]</scope>
    <source>
        <strain evidence="1 2">GH-19</strain>
    </source>
</reference>
<proteinExistence type="predicted"/>
<accession>A0ABR1J8C0</accession>
<protein>
    <submittedName>
        <fullName evidence="1">DEAH-box ATP-dependent RNA helicase prp22</fullName>
        <ecNumber evidence="1">3.6.4.13</ecNumber>
    </submittedName>
</protein>
<dbReference type="Proteomes" id="UP001498398">
    <property type="component" value="Unassembled WGS sequence"/>
</dbReference>
<dbReference type="GO" id="GO:0003724">
    <property type="term" value="F:RNA helicase activity"/>
    <property type="evidence" value="ECO:0007669"/>
    <property type="project" value="UniProtKB-EC"/>
</dbReference>